<reference evidence="2 3" key="1">
    <citation type="journal article" date="2014" name="Antonie Van Leeuwenhoek">
        <title>Roseivivax atlanticus sp. nov., isolated from surface seawater of the Atlantic Ocean.</title>
        <authorList>
            <person name="Li G."/>
            <person name="Lai Q."/>
            <person name="Liu X."/>
            <person name="Sun F."/>
            <person name="Shao Z."/>
        </authorList>
    </citation>
    <scope>NUCLEOTIDE SEQUENCE [LARGE SCALE GENOMIC DNA]</scope>
    <source>
        <strain evidence="2 3">22II-s10s</strain>
    </source>
</reference>
<comment type="caution">
    <text evidence="2">The sequence shown here is derived from an EMBL/GenBank/DDBJ whole genome shotgun (WGS) entry which is preliminary data.</text>
</comment>
<evidence type="ECO:0000313" key="3">
    <source>
        <dbReference type="Proteomes" id="UP000019063"/>
    </source>
</evidence>
<dbReference type="RefSeq" id="WP_240476930.1">
    <property type="nucleotide sequence ID" value="NZ_AQQW01000003.1"/>
</dbReference>
<accession>W4HNW2</accession>
<name>W4HNW2_9RHOB</name>
<dbReference type="STRING" id="1379903.ATO8_06706"/>
<sequence>MKTGAEVIEAQHSADTTFADADIRRDRDRFLRELLHELAGVLEDHVGLEEAAGYVARVGERIGRTMNNEYRDAAGTDRLDATQVAAALVDLKRRIEGGFSIESIGEDEIVLVNTACPFGEHVVGRRSLCMMTSNVFGRIAAENLGYARVELEEAIARGHSRCRVVIHMHEGDAGLEYRRA</sequence>
<organism evidence="2 3">
    <name type="scientific">Roseivivax marinus</name>
    <dbReference type="NCBI Taxonomy" id="1379903"/>
    <lineage>
        <taxon>Bacteria</taxon>
        <taxon>Pseudomonadati</taxon>
        <taxon>Pseudomonadota</taxon>
        <taxon>Alphaproteobacteria</taxon>
        <taxon>Rhodobacterales</taxon>
        <taxon>Roseobacteraceae</taxon>
        <taxon>Roseivivax</taxon>
    </lineage>
</organism>
<gene>
    <name evidence="2" type="ORF">ATO8_06706</name>
</gene>
<protein>
    <recommendedName>
        <fullName evidence="1">Metanogen output domain-containing protein</fullName>
    </recommendedName>
</protein>
<dbReference type="AlphaFoldDB" id="W4HNW2"/>
<dbReference type="Pfam" id="PF18546">
    <property type="entry name" value="MetOD1"/>
    <property type="match status" value="1"/>
</dbReference>
<keyword evidence="3" id="KW-1185">Reference proteome</keyword>
<dbReference type="EMBL" id="AQQW01000003">
    <property type="protein sequence ID" value="ETW13700.1"/>
    <property type="molecule type" value="Genomic_DNA"/>
</dbReference>
<dbReference type="InterPro" id="IPR041359">
    <property type="entry name" value="MetOD1"/>
</dbReference>
<dbReference type="eggNOG" id="COG2345">
    <property type="taxonomic scope" value="Bacteria"/>
</dbReference>
<dbReference type="PATRIC" id="fig|1317118.6.peg.1389"/>
<evidence type="ECO:0000259" key="1">
    <source>
        <dbReference type="Pfam" id="PF18546"/>
    </source>
</evidence>
<evidence type="ECO:0000313" key="2">
    <source>
        <dbReference type="EMBL" id="ETW13700.1"/>
    </source>
</evidence>
<feature type="domain" description="Metanogen output" evidence="1">
    <location>
        <begin position="36"/>
        <end position="167"/>
    </location>
</feature>
<proteinExistence type="predicted"/>
<dbReference type="Proteomes" id="UP000019063">
    <property type="component" value="Unassembled WGS sequence"/>
</dbReference>